<name>A0ABY8U519_TETOB</name>
<organism evidence="4 5">
    <name type="scientific">Tetradesmus obliquus</name>
    <name type="common">Green alga</name>
    <name type="synonym">Acutodesmus obliquus</name>
    <dbReference type="NCBI Taxonomy" id="3088"/>
    <lineage>
        <taxon>Eukaryota</taxon>
        <taxon>Viridiplantae</taxon>
        <taxon>Chlorophyta</taxon>
        <taxon>core chlorophytes</taxon>
        <taxon>Chlorophyceae</taxon>
        <taxon>CS clade</taxon>
        <taxon>Sphaeropleales</taxon>
        <taxon>Scenedesmaceae</taxon>
        <taxon>Tetradesmus</taxon>
    </lineage>
</organism>
<sequence>MQDVPLIPLKVLLGNPLHSSAKVSPDGRYISYLRPSPDKDVLNVWVRSRQAAAAGGAAGADDVMVTHDTHRGVRLYEWAEDSKHIIFLQDVGGDEDWHLYAQAVDSSSLSRDLTPFKGVRAENIITDPHHPAEVLVGLNKRDPRCFDMHRLNISTGELQLDTENPGDVVAWYADADFQVRAALAMNPSNGSKTLRVRQGPDAAWSDLITWPQEEEGRVVCFAKDGRSIYVTSSLGRDTTELQLLSTDPAAAPAAAAEALQDMPARGAVAAIQRQTSGVAAAAAEGAGSGPASSSSDPAVLSSLASSEKCDVGEVMVDRLQRLPLAVGFNYLRQEWQVLDPSLQADFQLLLSFKGADADLSVEARSLDGSVWLVAYSRDDAATEYCVYDRSAAAAGVGAAGALQFLFMNRPELSSYQLGRRHPVLLQARDGVTLPSYLTLPPLPSIPKSLLAPNPEPSGPGAQGWGSVSGLQLPLVLFVHGGPWARDGWGLDSTAQWFANRGYAVLQVNYRASSGFGKRFLHLGDGQWGVGTMQHDLSDAVAWAIGAGIADKERVAIYGGSYGGYACLAGLAFTPELYCCGVDIVGPSHVRTLLGTIPAYWAPMKRMLVDRIGNAEGDDALNRRISPLYHAAAMRAPLIIAQGANDPRVKRAESDQIYNALKGKGLEVQYFLYEDEGHGFARPPNRLDFCSRVDHFLAKHLGGRTEPPLKMQDTSVVALHEYKSLDDYKPPGAAAAAAAAGAGDSSAEGGRAAAVAAAAAAVAGAAVAGAKHGGSSSSGSGAMGLGQKVGLAVGVPAAVLAGAAVVVVAVLRGLSPRR</sequence>
<gene>
    <name evidence="4" type="ORF">OEZ85_013227</name>
</gene>
<keyword evidence="1" id="KW-0378">Hydrolase</keyword>
<keyword evidence="5" id="KW-1185">Reference proteome</keyword>
<feature type="domain" description="Peptidase S9 prolyl oligopeptidase catalytic" evidence="3">
    <location>
        <begin position="488"/>
        <end position="702"/>
    </location>
</feature>
<keyword evidence="2" id="KW-0812">Transmembrane</keyword>
<evidence type="ECO:0000313" key="5">
    <source>
        <dbReference type="Proteomes" id="UP001244341"/>
    </source>
</evidence>
<evidence type="ECO:0000313" key="4">
    <source>
        <dbReference type="EMBL" id="WIA16556.1"/>
    </source>
</evidence>
<dbReference type="Pfam" id="PF00326">
    <property type="entry name" value="Peptidase_S9"/>
    <property type="match status" value="1"/>
</dbReference>
<keyword evidence="2" id="KW-1133">Transmembrane helix</keyword>
<dbReference type="EMBL" id="CP126214">
    <property type="protein sequence ID" value="WIA16556.1"/>
    <property type="molecule type" value="Genomic_DNA"/>
</dbReference>
<dbReference type="Gene3D" id="2.120.10.30">
    <property type="entry name" value="TolB, C-terminal domain"/>
    <property type="match status" value="1"/>
</dbReference>
<evidence type="ECO:0000256" key="2">
    <source>
        <dbReference type="SAM" id="Phobius"/>
    </source>
</evidence>
<dbReference type="PANTHER" id="PTHR42776:SF27">
    <property type="entry name" value="DIPEPTIDYL PEPTIDASE FAMILY MEMBER 6"/>
    <property type="match status" value="1"/>
</dbReference>
<proteinExistence type="predicted"/>
<accession>A0ABY8U519</accession>
<feature type="transmembrane region" description="Helical" evidence="2">
    <location>
        <begin position="788"/>
        <end position="810"/>
    </location>
</feature>
<dbReference type="SUPFAM" id="SSF53474">
    <property type="entry name" value="alpha/beta-Hydrolases"/>
    <property type="match status" value="1"/>
</dbReference>
<keyword evidence="2" id="KW-0472">Membrane</keyword>
<reference evidence="4 5" key="1">
    <citation type="submission" date="2023-05" db="EMBL/GenBank/DDBJ databases">
        <title>A 100% complete, gapless, phased diploid assembly of the Scenedesmus obliquus UTEX 3031 genome.</title>
        <authorList>
            <person name="Biondi T.C."/>
            <person name="Hanschen E.R."/>
            <person name="Kwon T."/>
            <person name="Eng W."/>
            <person name="Kruse C.P.S."/>
            <person name="Koehler S.I."/>
            <person name="Kunde Y."/>
            <person name="Gleasner C.D."/>
            <person name="You Mak K.T."/>
            <person name="Polle J."/>
            <person name="Hovde B.T."/>
            <person name="Starkenburg S.R."/>
        </authorList>
    </citation>
    <scope>NUCLEOTIDE SEQUENCE [LARGE SCALE GENOMIC DNA]</scope>
    <source>
        <strain evidence="4 5">DOE0152z</strain>
    </source>
</reference>
<protein>
    <recommendedName>
        <fullName evidence="3">Peptidase S9 prolyl oligopeptidase catalytic domain-containing protein</fullName>
    </recommendedName>
</protein>
<dbReference type="InterPro" id="IPR029058">
    <property type="entry name" value="AB_hydrolase_fold"/>
</dbReference>
<dbReference type="SUPFAM" id="SSF82171">
    <property type="entry name" value="DPP6 N-terminal domain-like"/>
    <property type="match status" value="1"/>
</dbReference>
<dbReference type="Proteomes" id="UP001244341">
    <property type="component" value="Chromosome 7b"/>
</dbReference>
<evidence type="ECO:0000259" key="3">
    <source>
        <dbReference type="Pfam" id="PF00326"/>
    </source>
</evidence>
<dbReference type="InterPro" id="IPR001375">
    <property type="entry name" value="Peptidase_S9_cat"/>
</dbReference>
<dbReference type="PANTHER" id="PTHR42776">
    <property type="entry name" value="SERINE PEPTIDASE S9 FAMILY MEMBER"/>
    <property type="match status" value="1"/>
</dbReference>
<dbReference type="InterPro" id="IPR011042">
    <property type="entry name" value="6-blade_b-propeller_TolB-like"/>
</dbReference>
<evidence type="ECO:0000256" key="1">
    <source>
        <dbReference type="ARBA" id="ARBA00022801"/>
    </source>
</evidence>
<dbReference type="Gene3D" id="3.40.50.1820">
    <property type="entry name" value="alpha/beta hydrolase"/>
    <property type="match status" value="1"/>
</dbReference>